<feature type="transmembrane region" description="Helical" evidence="2">
    <location>
        <begin position="469"/>
        <end position="490"/>
    </location>
</feature>
<dbReference type="InterPro" id="IPR042307">
    <property type="entry name" value="Reeler_sf"/>
</dbReference>
<dbReference type="eggNOG" id="ENOG502RZ3B">
    <property type="taxonomic scope" value="Eukaryota"/>
</dbReference>
<dbReference type="GO" id="GO:0016020">
    <property type="term" value="C:membrane"/>
    <property type="evidence" value="ECO:0007669"/>
    <property type="project" value="TreeGrafter"/>
</dbReference>
<evidence type="ECO:0000256" key="1">
    <source>
        <dbReference type="SAM" id="MobiDB-lite"/>
    </source>
</evidence>
<feature type="compositionally biased region" description="Acidic residues" evidence="1">
    <location>
        <begin position="423"/>
        <end position="432"/>
    </location>
</feature>
<evidence type="ECO:0000313" key="5">
    <source>
        <dbReference type="Proteomes" id="UP000050525"/>
    </source>
</evidence>
<dbReference type="PANTHER" id="PTHR45828:SF51">
    <property type="entry name" value="REELIN DOMAIN-CONTAINING PROTEIN 1"/>
    <property type="match status" value="1"/>
</dbReference>
<dbReference type="EMBL" id="AKHW03000533">
    <property type="protein sequence ID" value="KYO46363.1"/>
    <property type="molecule type" value="Genomic_DNA"/>
</dbReference>
<evidence type="ECO:0000259" key="3">
    <source>
        <dbReference type="PROSITE" id="PS51019"/>
    </source>
</evidence>
<proteinExistence type="predicted"/>
<dbReference type="InterPro" id="IPR051237">
    <property type="entry name" value="Ferric-chelate_Red/DefProt"/>
</dbReference>
<feature type="region of interest" description="Disordered" evidence="1">
    <location>
        <begin position="412"/>
        <end position="459"/>
    </location>
</feature>
<comment type="caution">
    <text evidence="4">The sequence shown here is derived from an EMBL/GenBank/DDBJ whole genome shotgun (WGS) entry which is preliminary data.</text>
</comment>
<feature type="region of interest" description="Disordered" evidence="1">
    <location>
        <begin position="258"/>
        <end position="283"/>
    </location>
</feature>
<organism evidence="4 5">
    <name type="scientific">Alligator mississippiensis</name>
    <name type="common">American alligator</name>
    <dbReference type="NCBI Taxonomy" id="8496"/>
    <lineage>
        <taxon>Eukaryota</taxon>
        <taxon>Metazoa</taxon>
        <taxon>Chordata</taxon>
        <taxon>Craniata</taxon>
        <taxon>Vertebrata</taxon>
        <taxon>Euteleostomi</taxon>
        <taxon>Archelosauria</taxon>
        <taxon>Archosauria</taxon>
        <taxon>Crocodylia</taxon>
        <taxon>Alligatoridae</taxon>
        <taxon>Alligatorinae</taxon>
        <taxon>Alligator</taxon>
    </lineage>
</organism>
<evidence type="ECO:0000313" key="4">
    <source>
        <dbReference type="EMBL" id="KYO46363.1"/>
    </source>
</evidence>
<keyword evidence="5" id="KW-1185">Reference proteome</keyword>
<dbReference type="PANTHER" id="PTHR45828">
    <property type="entry name" value="CYTOCHROME B561/FERRIC REDUCTASE TRANSMEMBRANE"/>
    <property type="match status" value="1"/>
</dbReference>
<dbReference type="Proteomes" id="UP000050525">
    <property type="component" value="Unassembled WGS sequence"/>
</dbReference>
<name>A0A151PBE6_ALLMI</name>
<keyword evidence="2" id="KW-1133">Transmembrane helix</keyword>
<dbReference type="CDD" id="cd08544">
    <property type="entry name" value="Reeler"/>
    <property type="match status" value="1"/>
</dbReference>
<feature type="region of interest" description="Disordered" evidence="1">
    <location>
        <begin position="179"/>
        <end position="212"/>
    </location>
</feature>
<dbReference type="InterPro" id="IPR002861">
    <property type="entry name" value="Reeler_dom"/>
</dbReference>
<keyword evidence="2" id="KW-0472">Membrane</keyword>
<dbReference type="PROSITE" id="PS51019">
    <property type="entry name" value="REELIN"/>
    <property type="match status" value="1"/>
</dbReference>
<dbReference type="Gene3D" id="2.60.40.4060">
    <property type="entry name" value="Reeler domain"/>
    <property type="match status" value="1"/>
</dbReference>
<protein>
    <submittedName>
        <fullName evidence="4">Defense protein 3</fullName>
    </submittedName>
</protein>
<gene>
    <name evidence="4" type="ORF">Y1Q_0021864</name>
</gene>
<evidence type="ECO:0000256" key="2">
    <source>
        <dbReference type="SAM" id="Phobius"/>
    </source>
</evidence>
<feature type="compositionally biased region" description="Polar residues" evidence="1">
    <location>
        <begin position="179"/>
        <end position="198"/>
    </location>
</feature>
<accession>A0A151PBE6</accession>
<sequence>MFLWQAEGETITVSLKEYMSQDGRWNERPDSSRWMGMHNPVLGFIHCCLLPRAQLQNPRNNYITIYTNMSSYFPGDKVPVTVRSTRDFMGFLLQARRVSNDQIAGTFVAIPPGSKLLMCFEDGDTVTHSDKSLKRNLSFVWKAPDHPIGDIKFFLSIVQSYFVYWARIESAIMRHQIQNQTTSNSSKEASIITPTLLQKPTDPQIADTEDKGSSSLQAVTSFTLYAKFVPGRVTGMAVTKILETVFGDEQDTELLGNDRQLSEPPMESAALSVSHSHGGKQGNRSNTFEVQGLEPSLELQELDMANALRSLILQDYTSSHITHDGTQSISSAATAQPCLTCEEDVQEDPGNLAITQPVLHITAPLSPWSWTTESVAVTGSMSQPKDDLDTSSSLSSASRQIVERKSVAQETLANFLPHSEDAESREEDDDIGEIPRNPLPLVTRPVPKAAVPGKGEHPTRGTQLVAAQLGILLGCTAALGMALAAGLRCIHSQYCHKRTEVSFSEPDNNVITQGMHPVSKTGWQKEACALIQSCHSSAKCFALRPLMEEQQKRQMFISTEESLQGAVLGCSITS</sequence>
<dbReference type="STRING" id="8496.A0A151PBE6"/>
<feature type="domain" description="Reelin" evidence="3">
    <location>
        <begin position="10"/>
        <end position="188"/>
    </location>
</feature>
<dbReference type="AlphaFoldDB" id="A0A151PBE6"/>
<keyword evidence="2" id="KW-0812">Transmembrane</keyword>
<dbReference type="Pfam" id="PF02014">
    <property type="entry name" value="Reeler"/>
    <property type="match status" value="1"/>
</dbReference>
<reference evidence="4 5" key="1">
    <citation type="journal article" date="2012" name="Genome Biol.">
        <title>Sequencing three crocodilian genomes to illuminate the evolution of archosaurs and amniotes.</title>
        <authorList>
            <person name="St John J.A."/>
            <person name="Braun E.L."/>
            <person name="Isberg S.R."/>
            <person name="Miles L.G."/>
            <person name="Chong A.Y."/>
            <person name="Gongora J."/>
            <person name="Dalzell P."/>
            <person name="Moran C."/>
            <person name="Bed'hom B."/>
            <person name="Abzhanov A."/>
            <person name="Burgess S.C."/>
            <person name="Cooksey A.M."/>
            <person name="Castoe T.A."/>
            <person name="Crawford N.G."/>
            <person name="Densmore L.D."/>
            <person name="Drew J.C."/>
            <person name="Edwards S.V."/>
            <person name="Faircloth B.C."/>
            <person name="Fujita M.K."/>
            <person name="Greenwold M.J."/>
            <person name="Hoffmann F.G."/>
            <person name="Howard J.M."/>
            <person name="Iguchi T."/>
            <person name="Janes D.E."/>
            <person name="Khan S.Y."/>
            <person name="Kohno S."/>
            <person name="de Koning A.J."/>
            <person name="Lance S.L."/>
            <person name="McCarthy F.M."/>
            <person name="McCormack J.E."/>
            <person name="Merchant M.E."/>
            <person name="Peterson D.G."/>
            <person name="Pollock D.D."/>
            <person name="Pourmand N."/>
            <person name="Raney B.J."/>
            <person name="Roessler K.A."/>
            <person name="Sanford J.R."/>
            <person name="Sawyer R.H."/>
            <person name="Schmidt C.J."/>
            <person name="Triplett E.W."/>
            <person name="Tuberville T.D."/>
            <person name="Venegas-Anaya M."/>
            <person name="Howard J.T."/>
            <person name="Jarvis E.D."/>
            <person name="Guillette L.J.Jr."/>
            <person name="Glenn T.C."/>
            <person name="Green R.E."/>
            <person name="Ray D.A."/>
        </authorList>
    </citation>
    <scope>NUCLEOTIDE SEQUENCE [LARGE SCALE GENOMIC DNA]</scope>
    <source>
        <strain evidence="4">KSC_2009_1</strain>
    </source>
</reference>